<gene>
    <name evidence="3" type="ORF">OGAPHI_002702</name>
</gene>
<dbReference type="Pfam" id="PF02598">
    <property type="entry name" value="Methyltrn_RNA_3"/>
    <property type="match status" value="1"/>
</dbReference>
<evidence type="ECO:0000256" key="1">
    <source>
        <dbReference type="ARBA" id="ARBA00009841"/>
    </source>
</evidence>
<feature type="compositionally biased region" description="Basic and acidic residues" evidence="2">
    <location>
        <begin position="68"/>
        <end position="78"/>
    </location>
</feature>
<comment type="caution">
    <text evidence="3">The sequence shown here is derived from an EMBL/GenBank/DDBJ whole genome shotgun (WGS) entry which is preliminary data.</text>
</comment>
<dbReference type="InterPro" id="IPR029028">
    <property type="entry name" value="Alpha/beta_knot_MTases"/>
</dbReference>
<dbReference type="Gene3D" id="3.40.1280.10">
    <property type="match status" value="2"/>
</dbReference>
<feature type="compositionally biased region" description="Basic and acidic residues" evidence="2">
    <location>
        <begin position="42"/>
        <end position="51"/>
    </location>
</feature>
<dbReference type="EMBL" id="JAEUBE010000158">
    <property type="protein sequence ID" value="KAH3668947.1"/>
    <property type="molecule type" value="Genomic_DNA"/>
</dbReference>
<name>A0A9P8PBR5_9ASCO</name>
<dbReference type="InterPro" id="IPR029026">
    <property type="entry name" value="tRNA_m1G_MTases_N"/>
</dbReference>
<evidence type="ECO:0000313" key="3">
    <source>
        <dbReference type="EMBL" id="KAH3668947.1"/>
    </source>
</evidence>
<feature type="region of interest" description="Disordered" evidence="2">
    <location>
        <begin position="1622"/>
        <end position="1642"/>
    </location>
</feature>
<evidence type="ECO:0000256" key="2">
    <source>
        <dbReference type="SAM" id="MobiDB-lite"/>
    </source>
</evidence>
<proteinExistence type="inferred from homology"/>
<protein>
    <submittedName>
        <fullName evidence="3">Uncharacterized protein</fullName>
    </submittedName>
</protein>
<feature type="compositionally biased region" description="Acidic residues" evidence="2">
    <location>
        <begin position="1"/>
        <end position="11"/>
    </location>
</feature>
<dbReference type="SUPFAM" id="SSF75217">
    <property type="entry name" value="alpha/beta knot"/>
    <property type="match status" value="1"/>
</dbReference>
<accession>A0A9P8PBR5</accession>
<dbReference type="RefSeq" id="XP_046063361.1">
    <property type="nucleotide sequence ID" value="XM_046203601.1"/>
</dbReference>
<organism evidence="3 4">
    <name type="scientific">Ogataea philodendri</name>
    <dbReference type="NCBI Taxonomy" id="1378263"/>
    <lineage>
        <taxon>Eukaryota</taxon>
        <taxon>Fungi</taxon>
        <taxon>Dikarya</taxon>
        <taxon>Ascomycota</taxon>
        <taxon>Saccharomycotina</taxon>
        <taxon>Pichiomycetes</taxon>
        <taxon>Pichiales</taxon>
        <taxon>Pichiaceae</taxon>
        <taxon>Ogataea</taxon>
    </lineage>
</organism>
<feature type="region of interest" description="Disordered" evidence="2">
    <location>
        <begin position="1"/>
        <end position="103"/>
    </location>
</feature>
<dbReference type="InterPro" id="IPR018814">
    <property type="entry name" value="DUF5427"/>
</dbReference>
<dbReference type="InterPro" id="IPR003750">
    <property type="entry name" value="Put_MeTrfase-C9orf114-like"/>
</dbReference>
<dbReference type="PANTHER" id="PTHR28265:SF1">
    <property type="entry name" value="MAINTENANCE OF TELOMERE CAPPING PROTEIN 1"/>
    <property type="match status" value="1"/>
</dbReference>
<reference evidence="3" key="2">
    <citation type="submission" date="2021-01" db="EMBL/GenBank/DDBJ databases">
        <authorList>
            <person name="Schikora-Tamarit M.A."/>
        </authorList>
    </citation>
    <scope>NUCLEOTIDE SEQUENCE</scope>
    <source>
        <strain evidence="3">CBS6075</strain>
    </source>
</reference>
<dbReference type="OrthoDB" id="5594977at2759"/>
<dbReference type="PANTHER" id="PTHR28265">
    <property type="entry name" value="MAINTENANCE OF TELOMERE CAPPING PROTEIN 1"/>
    <property type="match status" value="1"/>
</dbReference>
<reference evidence="3" key="1">
    <citation type="journal article" date="2021" name="Open Biol.">
        <title>Shared evolutionary footprints suggest mitochondrial oxidative damage underlies multiple complex I losses in fungi.</title>
        <authorList>
            <person name="Schikora-Tamarit M.A."/>
            <person name="Marcet-Houben M."/>
            <person name="Nosek J."/>
            <person name="Gabaldon T."/>
        </authorList>
    </citation>
    <scope>NUCLEOTIDE SEQUENCE</scope>
    <source>
        <strain evidence="3">CBS6075</strain>
    </source>
</reference>
<evidence type="ECO:0000313" key="4">
    <source>
        <dbReference type="Proteomes" id="UP000769157"/>
    </source>
</evidence>
<dbReference type="CDD" id="cd18086">
    <property type="entry name" value="HsC9orf114-like"/>
    <property type="match status" value="1"/>
</dbReference>
<sequence>MSNQQTEEEVFEFLNSLPENNGQPVKDAGKPDEDILDFLDELEAKEKDGKTKTVNKKQAPAKQSSEPAAKKVETKPVQEPEPEPVTEQTQQEEPKPQESLVNDPITSFSSWWSKEGSSKVSSQFSSLWGTAESALNYAKEQNLENNLKKAFHEIGITGVLEGDRELTDDEKQKLLKLPDTKQALDSLNKGFSLLSTQLNTALEKIQHDIDANRDEILDVKLVHDLKNYKKLTRFVKNNFEGVMRSQVDGDIQVTISESGILSSSAEAQDHTKSLGLFAGKLSDGEKLIHANIESVIKSDSAKEQEENPEIRKSQIYIGLLAISLNKEDEPAEETDILTIDEYQPSSFSFTAILIDKTHNLTIVNRSQPFPLKWANWLDGKFADGEANEEVDPSEWVVEWVNKGLDMIRSGSSEAISLWSQSTTNGGWNTFSLASSSKVLDSYCFSVVLSADCKSITWSFAEPRVGNASLNAFLHCGFMDSVCLMNLNWSPVGNRSHTSTLYLYSNPFDPKSSWVILDGGFSVLLRDDLLVAFCSRMRKSFVDAAIFGEWLNVRPYRQINLQDGDGSLQILQTLEHGHDKKKVTFTAYQIARAACTYNVGEIVVLDVPEDQAETESNKTVFKDTLRATSESTLLLVSLLQFFVTPSYLVQSVFKASVTNNFKFAKKLPKISTLPYMQSETASHFKEGLTVPKKSSVKKNAAGKVVKKKKPTTTKYVNIGSKEMFELDKEVAVNVRVTVDTQSKKVVSSKEAYGEIGALNSFGYHVRVATKFTSLFTEPGYPQGYDKCVYVSSGDYFSKTLPPLELANYEKNAEDQRLLLVVSKWKDIERSFAQDTIDGVTNPQQMMDSTLPIPLGTRVEDGVLIALNPSSGVSEDSDPWAVAFPIGSLFDWVIGVRLQSTNSLWVRHHGQNPTVRGPDTGDTVWRAVRVERVLLGRQTVVVHVSCGSESLVDELGELGLLGTEMRSSFSVCNRDRNPGATHAVEEDQRHLRVVLHNFHSAHSGLVLFRLVSLERWPVLGSWNQLLDLGQELTSITRSKRERVISLLEELVELGSGLLVVQDRVKAGLLETPCHLLLTVNTLLSQNGNLRTVGQRGELEIVLWIVCELVSQTRVLVVQNGLELLVSALRVVSELLHVVGSERPNLLQFTSRLGQNGIAVIRNSNLLLSIKHRLSDNRNKRLRHAGSCQNLHKIGVLISLDLEHSSKLLIEQSGVQIVLDVCKVNLQTASGSKSHLQKSDNKTTVRSVVVSQDIKLFVQSQKSTDKALEHFGIMNSWTAVTNLVVHLCQSRSTKRLGHQSCQVNKNKNRVVHSLQNWGPGLRSVVNTTKGSDDQRHWSNDLLLVPGHLHGHRVLTNRDGNTQFWTQFQADSLHGLVQSSSLTRVAGWSHPVSRKLDEVGALDVCGQKVQQRFSNTHLGRGSGRDQSQSWFLTHGKSFTGGYHFLSERRSSNTNIGNGNLPWSNKLVSVDQSGNTSVTDGDQEGFRTNRWELENSAQCVINSGFWSDLNRRKFGVLDLFKQVKILLSNTKNKSFLRFVTPDLQWRHSWLKRQDLTELELGSQIVIMDKFWQSVGQSTSSNIVDTLNWRVGSVSITSINHLLCSSLHLWVTSLNRGKVKVCRSFTRSNRGGSTSSKTNQHRLSSQDNDSRAWSNLVVGLESQLRSDSTHTTSNHNWLVESTELFLVVCVGDLGSQGSEVTGNTRSSKLVVERSRTQWGLDHDVQWRGNVGRLSNIELPRLGEGWNKQVGDRESRQSTLGLGTTAHSSLVSNFSTRTSGSTRERRHCGWMVVSFHLDQSVHGLIFGAPFESIFSVWSEKVSLGSVENGRVITVGTDSILWMEFVSIPDHLEKRQIFLLSVNFPVSVENLVSAVFGVDLSEHEQFHISWVSSKLFLESLHQVRNFSLIQGQSQFLVGCEKIVFGRNQINICQWFWLMVFEKVIVDRNMIINVQRLSHSVVNRTQTAVFVASEVLQDREARSHLQQDGHSSFDSVDLIS</sequence>
<keyword evidence="4" id="KW-1185">Reference proteome</keyword>
<dbReference type="GeneID" id="70234669"/>
<comment type="similarity">
    <text evidence="1">Belongs to the class IV-like SAM-binding methyltransferase superfamily.</text>
</comment>
<dbReference type="Proteomes" id="UP000769157">
    <property type="component" value="Unassembled WGS sequence"/>
</dbReference>
<dbReference type="Pfam" id="PF10310">
    <property type="entry name" value="DUF5427"/>
    <property type="match status" value="1"/>
</dbReference>